<dbReference type="EMBL" id="CP029288">
    <property type="protein sequence ID" value="AWR98078.1"/>
    <property type="molecule type" value="Genomic_DNA"/>
</dbReference>
<organism evidence="2 3">
    <name type="scientific">Acidianus sulfidivorans JP7</name>
    <dbReference type="NCBI Taxonomy" id="619593"/>
    <lineage>
        <taxon>Archaea</taxon>
        <taxon>Thermoproteota</taxon>
        <taxon>Thermoprotei</taxon>
        <taxon>Sulfolobales</taxon>
        <taxon>Sulfolobaceae</taxon>
        <taxon>Acidianus</taxon>
    </lineage>
</organism>
<keyword evidence="3" id="KW-1185">Reference proteome</keyword>
<evidence type="ECO:0000313" key="2">
    <source>
        <dbReference type="EMBL" id="AWR98078.1"/>
    </source>
</evidence>
<reference evidence="2 3" key="1">
    <citation type="submission" date="2018-05" db="EMBL/GenBank/DDBJ databases">
        <title>Complete Genome Sequences of Extremely Thermoacidophilic, Metal-Mobilizing Type-Strain Members of the Archaeal Family Sulfolobaceae: Acidianus brierleyi DSM-1651T, Acidianus sulfidivorans DSM-18786T, Metallosphaera hakonensis DSM-7519T, and Metallosphaera prunae DSM-10039T.</title>
        <authorList>
            <person name="Counts J.A."/>
            <person name="Kelly R.M."/>
        </authorList>
    </citation>
    <scope>NUCLEOTIDE SEQUENCE [LARGE SCALE GENOMIC DNA]</scope>
    <source>
        <strain evidence="2 3">JP7</strain>
    </source>
</reference>
<dbReference type="GeneID" id="36838581"/>
<evidence type="ECO:0000256" key="1">
    <source>
        <dbReference type="SAM" id="Coils"/>
    </source>
</evidence>
<accession>A0A2U9IPU8</accession>
<protein>
    <submittedName>
        <fullName evidence="2">Uncharacterized protein</fullName>
    </submittedName>
</protein>
<proteinExistence type="predicted"/>
<dbReference type="RefSeq" id="WP_110380968.1">
    <property type="nucleotide sequence ID" value="NZ_CP029288.2"/>
</dbReference>
<name>A0A2U9IPU8_9CREN</name>
<dbReference type="AlphaFoldDB" id="A0A2U9IPU8"/>
<feature type="coiled-coil region" evidence="1">
    <location>
        <begin position="3"/>
        <end position="37"/>
    </location>
</feature>
<gene>
    <name evidence="2" type="ORF">DFR86_11390</name>
</gene>
<sequence length="84" mass="9810">MLLKEKEEEINKLKKTIEEQEKKITEFTQEIEAIKEDFKAIITEMKVKPILLSSNVPLKSTLKKLASITPVIFTLNTYYELHSK</sequence>
<dbReference type="KEGG" id="asul:DFR86_11390"/>
<evidence type="ECO:0000313" key="3">
    <source>
        <dbReference type="Proteomes" id="UP000248410"/>
    </source>
</evidence>
<dbReference type="Proteomes" id="UP000248410">
    <property type="component" value="Chromosome"/>
</dbReference>
<keyword evidence="1" id="KW-0175">Coiled coil</keyword>